<feature type="compositionally biased region" description="Low complexity" evidence="1">
    <location>
        <begin position="10"/>
        <end position="25"/>
    </location>
</feature>
<dbReference type="AlphaFoldDB" id="A0AAN6XVL5"/>
<evidence type="ECO:0000313" key="2">
    <source>
        <dbReference type="EMBL" id="KAK4207405.1"/>
    </source>
</evidence>
<reference evidence="2" key="1">
    <citation type="journal article" date="2023" name="Mol. Phylogenet. Evol.">
        <title>Genome-scale phylogeny and comparative genomics of the fungal order Sordariales.</title>
        <authorList>
            <person name="Hensen N."/>
            <person name="Bonometti L."/>
            <person name="Westerberg I."/>
            <person name="Brannstrom I.O."/>
            <person name="Guillou S."/>
            <person name="Cros-Aarteil S."/>
            <person name="Calhoun S."/>
            <person name="Haridas S."/>
            <person name="Kuo A."/>
            <person name="Mondo S."/>
            <person name="Pangilinan J."/>
            <person name="Riley R."/>
            <person name="LaButti K."/>
            <person name="Andreopoulos B."/>
            <person name="Lipzen A."/>
            <person name="Chen C."/>
            <person name="Yan M."/>
            <person name="Daum C."/>
            <person name="Ng V."/>
            <person name="Clum A."/>
            <person name="Steindorff A."/>
            <person name="Ohm R.A."/>
            <person name="Martin F."/>
            <person name="Silar P."/>
            <person name="Natvig D.O."/>
            <person name="Lalanne C."/>
            <person name="Gautier V."/>
            <person name="Ament-Velasquez S.L."/>
            <person name="Kruys A."/>
            <person name="Hutchinson M.I."/>
            <person name="Powell A.J."/>
            <person name="Barry K."/>
            <person name="Miller A.N."/>
            <person name="Grigoriev I.V."/>
            <person name="Debuchy R."/>
            <person name="Gladieux P."/>
            <person name="Hiltunen Thoren M."/>
            <person name="Johannesson H."/>
        </authorList>
    </citation>
    <scope>NUCLEOTIDE SEQUENCE</scope>
    <source>
        <strain evidence="2">PSN293</strain>
    </source>
</reference>
<organism evidence="2 3">
    <name type="scientific">Rhypophila decipiens</name>
    <dbReference type="NCBI Taxonomy" id="261697"/>
    <lineage>
        <taxon>Eukaryota</taxon>
        <taxon>Fungi</taxon>
        <taxon>Dikarya</taxon>
        <taxon>Ascomycota</taxon>
        <taxon>Pezizomycotina</taxon>
        <taxon>Sordariomycetes</taxon>
        <taxon>Sordariomycetidae</taxon>
        <taxon>Sordariales</taxon>
        <taxon>Naviculisporaceae</taxon>
        <taxon>Rhypophila</taxon>
    </lineage>
</organism>
<name>A0AAN6XVL5_9PEZI</name>
<gene>
    <name evidence="2" type="ORF">QBC37DRAFT_406244</name>
</gene>
<feature type="compositionally biased region" description="Basic and acidic residues" evidence="1">
    <location>
        <begin position="120"/>
        <end position="129"/>
    </location>
</feature>
<proteinExistence type="predicted"/>
<protein>
    <submittedName>
        <fullName evidence="2">Uncharacterized protein</fullName>
    </submittedName>
</protein>
<evidence type="ECO:0000256" key="1">
    <source>
        <dbReference type="SAM" id="MobiDB-lite"/>
    </source>
</evidence>
<reference evidence="2" key="2">
    <citation type="submission" date="2023-05" db="EMBL/GenBank/DDBJ databases">
        <authorList>
            <consortium name="Lawrence Berkeley National Laboratory"/>
            <person name="Steindorff A."/>
            <person name="Hensen N."/>
            <person name="Bonometti L."/>
            <person name="Westerberg I."/>
            <person name="Brannstrom I.O."/>
            <person name="Guillou S."/>
            <person name="Cros-Aarteil S."/>
            <person name="Calhoun S."/>
            <person name="Haridas S."/>
            <person name="Kuo A."/>
            <person name="Mondo S."/>
            <person name="Pangilinan J."/>
            <person name="Riley R."/>
            <person name="Labutti K."/>
            <person name="Andreopoulos B."/>
            <person name="Lipzen A."/>
            <person name="Chen C."/>
            <person name="Yanf M."/>
            <person name="Daum C."/>
            <person name="Ng V."/>
            <person name="Clum A."/>
            <person name="Ohm R."/>
            <person name="Martin F."/>
            <person name="Silar P."/>
            <person name="Natvig D."/>
            <person name="Lalanne C."/>
            <person name="Gautier V."/>
            <person name="Ament-Velasquez S.L."/>
            <person name="Kruys A."/>
            <person name="Hutchinson M.I."/>
            <person name="Powell A.J."/>
            <person name="Barry K."/>
            <person name="Miller A.N."/>
            <person name="Grigoriev I.V."/>
            <person name="Debuchy R."/>
            <person name="Gladieux P."/>
            <person name="Thoren M.H."/>
            <person name="Johannesson H."/>
        </authorList>
    </citation>
    <scope>NUCLEOTIDE SEQUENCE</scope>
    <source>
        <strain evidence="2">PSN293</strain>
    </source>
</reference>
<evidence type="ECO:0000313" key="3">
    <source>
        <dbReference type="Proteomes" id="UP001301769"/>
    </source>
</evidence>
<comment type="caution">
    <text evidence="2">The sequence shown here is derived from an EMBL/GenBank/DDBJ whole genome shotgun (WGS) entry which is preliminary data.</text>
</comment>
<keyword evidence="3" id="KW-1185">Reference proteome</keyword>
<dbReference type="EMBL" id="MU858297">
    <property type="protein sequence ID" value="KAK4207405.1"/>
    <property type="molecule type" value="Genomic_DNA"/>
</dbReference>
<feature type="region of interest" description="Disordered" evidence="1">
    <location>
        <begin position="104"/>
        <end position="133"/>
    </location>
</feature>
<accession>A0AAN6XVL5</accession>
<feature type="compositionally biased region" description="Polar residues" evidence="1">
    <location>
        <begin position="109"/>
        <end position="119"/>
    </location>
</feature>
<feature type="region of interest" description="Disordered" evidence="1">
    <location>
        <begin position="10"/>
        <end position="37"/>
    </location>
</feature>
<sequence>MLLAWLQLCTPSEQPSPSSGSTPTPRGYKGKTGPHVASRGLRLTVELPHESHIAMGWRHVFSGSFDQELISKGQEDLGVVSMQVTTQQTGPASTEELERTGPMSYALENGSTGCQTSWPSKDRMERSGHLSDSPWTAPCRAPTVPDRCIYLQLSPYHRGVSPSSQMRRVLSFATFAILGTRLASTTITVIQVSKLHYSTLLLLFVAGGTHVYKLATR</sequence>
<dbReference type="Proteomes" id="UP001301769">
    <property type="component" value="Unassembled WGS sequence"/>
</dbReference>